<keyword evidence="3 4" id="KW-0663">Pyridoxal phosphate</keyword>
<feature type="domain" description="Aminotransferase class I/classII large" evidence="5">
    <location>
        <begin position="51"/>
        <end position="392"/>
    </location>
</feature>
<evidence type="ECO:0000313" key="6">
    <source>
        <dbReference type="EMBL" id="AUO00180.1"/>
    </source>
</evidence>
<dbReference type="InterPro" id="IPR015422">
    <property type="entry name" value="PyrdxlP-dep_Trfase_small"/>
</dbReference>
<dbReference type="InterPro" id="IPR004839">
    <property type="entry name" value="Aminotransferase_I/II_large"/>
</dbReference>
<evidence type="ECO:0000256" key="2">
    <source>
        <dbReference type="ARBA" id="ARBA00022679"/>
    </source>
</evidence>
<protein>
    <submittedName>
        <fullName evidence="6">8-amino-7-oxononanoate synthase</fullName>
    </submittedName>
</protein>
<gene>
    <name evidence="6" type="ORF">C0V70_07330</name>
</gene>
<comment type="cofactor">
    <cofactor evidence="1 4">
        <name>pyridoxal 5'-phosphate</name>
        <dbReference type="ChEBI" id="CHEBI:597326"/>
    </cofactor>
</comment>
<name>A0A2K9NXD6_BACTC</name>
<evidence type="ECO:0000256" key="1">
    <source>
        <dbReference type="ARBA" id="ARBA00001933"/>
    </source>
</evidence>
<proteinExistence type="inferred from homology"/>
<reference evidence="6 7" key="1">
    <citation type="submission" date="2018-01" db="EMBL/GenBank/DDBJ databases">
        <title>Complete genome sequence of Bacteriovorax stolpii DSM12778.</title>
        <authorList>
            <person name="Tang B."/>
            <person name="Chang J."/>
        </authorList>
    </citation>
    <scope>NUCLEOTIDE SEQUENCE [LARGE SCALE GENOMIC DNA]</scope>
    <source>
        <strain evidence="6 7">DSM 12778</strain>
    </source>
</reference>
<evidence type="ECO:0000256" key="4">
    <source>
        <dbReference type="RuleBase" id="RU003693"/>
    </source>
</evidence>
<organism evidence="6 7">
    <name type="scientific">Bacteriovorax stolpii</name>
    <name type="common">Bdellovibrio stolpii</name>
    <dbReference type="NCBI Taxonomy" id="960"/>
    <lineage>
        <taxon>Bacteria</taxon>
        <taxon>Pseudomonadati</taxon>
        <taxon>Bdellovibrionota</taxon>
        <taxon>Bacteriovoracia</taxon>
        <taxon>Bacteriovoracales</taxon>
        <taxon>Bacteriovoracaceae</taxon>
        <taxon>Bacteriovorax</taxon>
    </lineage>
</organism>
<dbReference type="GO" id="GO:0016740">
    <property type="term" value="F:transferase activity"/>
    <property type="evidence" value="ECO:0007669"/>
    <property type="project" value="UniProtKB-KW"/>
</dbReference>
<keyword evidence="2" id="KW-0808">Transferase</keyword>
<keyword evidence="7" id="KW-1185">Reference proteome</keyword>
<evidence type="ECO:0000313" key="7">
    <source>
        <dbReference type="Proteomes" id="UP000235584"/>
    </source>
</evidence>
<dbReference type="SUPFAM" id="SSF53383">
    <property type="entry name" value="PLP-dependent transferases"/>
    <property type="match status" value="1"/>
</dbReference>
<dbReference type="CDD" id="cd06454">
    <property type="entry name" value="KBL_like"/>
    <property type="match status" value="1"/>
</dbReference>
<dbReference type="EMBL" id="CP025704">
    <property type="protein sequence ID" value="AUO00180.1"/>
    <property type="molecule type" value="Genomic_DNA"/>
</dbReference>
<dbReference type="AlphaFoldDB" id="A0A2K9NXD6"/>
<accession>A0A2K9NXD6</accession>
<dbReference type="InterPro" id="IPR015421">
    <property type="entry name" value="PyrdxlP-dep_Trfase_major"/>
</dbReference>
<evidence type="ECO:0000256" key="3">
    <source>
        <dbReference type="ARBA" id="ARBA00022898"/>
    </source>
</evidence>
<dbReference type="InterPro" id="IPR050087">
    <property type="entry name" value="AON_synthase_class-II"/>
</dbReference>
<dbReference type="Proteomes" id="UP000235584">
    <property type="component" value="Chromosome"/>
</dbReference>
<dbReference type="OrthoDB" id="9807157at2"/>
<dbReference type="PANTHER" id="PTHR13693">
    <property type="entry name" value="CLASS II AMINOTRANSFERASE/8-AMINO-7-OXONONANOATE SYNTHASE"/>
    <property type="match status" value="1"/>
</dbReference>
<dbReference type="InterPro" id="IPR015424">
    <property type="entry name" value="PyrdxlP-dep_Trfase"/>
</dbReference>
<dbReference type="InterPro" id="IPR001917">
    <property type="entry name" value="Aminotrans_II_pyridoxalP_BS"/>
</dbReference>
<dbReference type="PANTHER" id="PTHR13693:SF3">
    <property type="entry name" value="LD36009P"/>
    <property type="match status" value="1"/>
</dbReference>
<dbReference type="GO" id="GO:0030170">
    <property type="term" value="F:pyridoxal phosphate binding"/>
    <property type="evidence" value="ECO:0007669"/>
    <property type="project" value="InterPro"/>
</dbReference>
<comment type="similarity">
    <text evidence="4">Belongs to the class-II pyridoxal-phosphate-dependent aminotransferase family.</text>
</comment>
<dbReference type="KEGG" id="bsto:C0V70_07330"/>
<sequence length="407" mass="44654">MANTNSNGGKKPFSDAKIIERANLLRDNDLYFFFRAIEETEASTVTVKGKKQIMIGSNNYLGLTHHPAVKEAAIKAVEKYGTGCTGSRFLNGNLNIHEELDEKLAAYLGHEKAIVFSTGMQANLGALSAICGPKDLMLFDSENHASIIDASRLSLGTTFKYKHNDMASLEELLESNMSRFNRVIIVADGVFSMTGDILRLPEVVKLAKKYGAYVYVDDAHGLGVMGPQGRGTMAHFDVTKDVDFNMGTFSKSFASIGGVISGSKDAIDYVRHSARSFMFSASMPPAAVATVSACIDVVQNDETILNNLWSNVEFMRNGFKELGFFTYGSQTPIIPLFIGDDMKALKMTKWLESKGVFCTPVLPPAVPKGETLIRTSYMASHNREDLSTVLEVFAEAKKIFDIPNHLH</sequence>
<dbReference type="Gene3D" id="3.90.1150.10">
    <property type="entry name" value="Aspartate Aminotransferase, domain 1"/>
    <property type="match status" value="1"/>
</dbReference>
<dbReference type="PROSITE" id="PS00599">
    <property type="entry name" value="AA_TRANSFER_CLASS_2"/>
    <property type="match status" value="1"/>
</dbReference>
<dbReference type="Gene3D" id="3.40.640.10">
    <property type="entry name" value="Type I PLP-dependent aspartate aminotransferase-like (Major domain)"/>
    <property type="match status" value="1"/>
</dbReference>
<dbReference type="Pfam" id="PF00155">
    <property type="entry name" value="Aminotran_1_2"/>
    <property type="match status" value="1"/>
</dbReference>
<evidence type="ECO:0000259" key="5">
    <source>
        <dbReference type="Pfam" id="PF00155"/>
    </source>
</evidence>